<dbReference type="Pfam" id="PF21796">
    <property type="entry name" value="Cac1_C"/>
    <property type="match status" value="1"/>
</dbReference>
<evidence type="ECO:0000256" key="5">
    <source>
        <dbReference type="SAM" id="MobiDB-lite"/>
    </source>
</evidence>
<feature type="region of interest" description="Disordered" evidence="5">
    <location>
        <begin position="1"/>
        <end position="77"/>
    </location>
</feature>
<feature type="compositionally biased region" description="Polar residues" evidence="5">
    <location>
        <begin position="220"/>
        <end position="229"/>
    </location>
</feature>
<dbReference type="InterPro" id="IPR048800">
    <property type="entry name" value="Cac1-like_C"/>
</dbReference>
<dbReference type="OrthoDB" id="79480at2759"/>
<keyword evidence="3" id="KW-0234">DNA repair</keyword>
<gene>
    <name evidence="8" type="ORF">VP1G_07978</name>
</gene>
<feature type="compositionally biased region" description="Polar residues" evidence="5">
    <location>
        <begin position="1"/>
        <end position="13"/>
    </location>
</feature>
<feature type="region of interest" description="Disordered" evidence="5">
    <location>
        <begin position="179"/>
        <end position="485"/>
    </location>
</feature>
<keyword evidence="9" id="KW-1185">Reference proteome</keyword>
<feature type="compositionally biased region" description="Low complexity" evidence="5">
    <location>
        <begin position="276"/>
        <end position="316"/>
    </location>
</feature>
<name>A0A194VA96_CYTMA</name>
<feature type="domain" description="Chromatin assembly factor 1 subunit Cac1-like C-terminal" evidence="7">
    <location>
        <begin position="834"/>
        <end position="887"/>
    </location>
</feature>
<feature type="domain" description="Chromatin assembly factor 1 subunit A dimerization" evidence="6">
    <location>
        <begin position="620"/>
        <end position="692"/>
    </location>
</feature>
<sequence>MPMHLSQPQQPSYGHNRRSPSVGTFSTISSGGGGDRGDRGDRADRGAPPSAAYRNSPPNASADLRRSTSSRSNVSLQPVGYVALLRKQKATVWCDRAQSEDPYMLAKQRQAKQRALQAVGSGTLGSASSGGRTSTGLSSAGGKVVGKIRHHGKPAVVGYAPDSNYVGVGGVPLRLSATEVEGEDSDDDDLASQRLHHRRTGSSGRSSTAGSSQGRRGLNYRSSTGSGLQMTGGGSQNSRRWGSGDENTPERSSSLVEGQAAEMRVNDAASGRSEDSLQPSSSLTAPQSPSAQSSPLTEPGSSTPPRGSTSPDTPTRQPHPPAISPPQTTAADKTHKQAAATMPPAKQTTLTMGLAPPAKKRKKLTPAEKTAQEQEKAAKKAEAEAGKKAKEAEKEQKRKEKEEELERKAREKKEKEEELEQKKKEKEAKDQEREQKRKEKQEAAEEKERKKREKQEEEERKKRAQRKIEGFFPKKPTTPKKPQTVPQTVVVDVAVAVGARSPSPAQAQTDYQKLATPFFVKENVKLATHHLLDPEIQAAKTSILDDYLAGRRSPFQTKPFDAVRALNLSTHPPRGKRHPSVRELLSEHDGLRSGPIDLTTESQNLRIKKKQHSLKRIPVKHLKFHEDVRPAYYGTVTSVESVATLQKLAKNPIAKDLPLSYDYDSEAEWVDDDGDGDDVSLMDEDDVDEDDGEVLDDFLDDSEDVGRGPRFVTGAMEPESSGLCFEDYNRRNPNPQMYKFRMEFMIPNLEYHHSIDPFSTEYWAPEPKAVAPKAAAPKAPTVASKTQGSGVKTANVTMPPPPIPASPFSMLGAGSAVATPQTSVPQDLIKAERMDEFKAIVMEFNFLAKAALISTLKKKLGNCSLPEIKATLDYVAEKPSKKGDWQIKKGV</sequence>
<feature type="region of interest" description="Disordered" evidence="5">
    <location>
        <begin position="774"/>
        <end position="794"/>
    </location>
</feature>
<evidence type="ECO:0000256" key="1">
    <source>
        <dbReference type="ARBA" id="ARBA00004123"/>
    </source>
</evidence>
<dbReference type="PANTHER" id="PTHR15272">
    <property type="entry name" value="CHROMATIN ASSEMBLY FACTOR 1 SUBUNIT A CAF-1 SUBUNIT A"/>
    <property type="match status" value="1"/>
</dbReference>
<evidence type="ECO:0000256" key="4">
    <source>
        <dbReference type="ARBA" id="ARBA00023242"/>
    </source>
</evidence>
<dbReference type="GO" id="GO:0006281">
    <property type="term" value="P:DNA repair"/>
    <property type="evidence" value="ECO:0007669"/>
    <property type="project" value="UniProtKB-KW"/>
</dbReference>
<evidence type="ECO:0000259" key="7">
    <source>
        <dbReference type="Pfam" id="PF21796"/>
    </source>
</evidence>
<reference evidence="9" key="1">
    <citation type="submission" date="2014-12" db="EMBL/GenBank/DDBJ databases">
        <title>Genome Sequence of Valsa Canker Pathogens Uncovers a Specific Adaption of Colonization on Woody Bark.</title>
        <authorList>
            <person name="Yin Z."/>
            <person name="Liu H."/>
            <person name="Gao X."/>
            <person name="Li Z."/>
            <person name="Song N."/>
            <person name="Ke X."/>
            <person name="Dai Q."/>
            <person name="Wu Y."/>
            <person name="Sun Y."/>
            <person name="Xu J.-R."/>
            <person name="Kang Z.K."/>
            <person name="Wang L."/>
            <person name="Huang L."/>
        </authorList>
    </citation>
    <scope>NUCLEOTIDE SEQUENCE [LARGE SCALE GENOMIC DNA]</scope>
    <source>
        <strain evidence="9">SXYL134</strain>
    </source>
</reference>
<feature type="compositionally biased region" description="Basic and acidic residues" evidence="5">
    <location>
        <begin position="35"/>
        <end position="45"/>
    </location>
</feature>
<evidence type="ECO:0000313" key="9">
    <source>
        <dbReference type="Proteomes" id="UP000078576"/>
    </source>
</evidence>
<proteinExistence type="predicted"/>
<keyword evidence="2" id="KW-0227">DNA damage</keyword>
<evidence type="ECO:0000256" key="2">
    <source>
        <dbReference type="ARBA" id="ARBA00022763"/>
    </source>
</evidence>
<dbReference type="PANTHER" id="PTHR15272:SF0">
    <property type="entry name" value="CHROMATIN ASSEMBLY FACTOR 1 SUBUNIT A"/>
    <property type="match status" value="1"/>
</dbReference>
<feature type="compositionally biased region" description="Polar residues" evidence="5">
    <location>
        <begin position="784"/>
        <end position="794"/>
    </location>
</feature>
<dbReference type="EMBL" id="KN714759">
    <property type="protein sequence ID" value="KUI60799.1"/>
    <property type="molecule type" value="Genomic_DNA"/>
</dbReference>
<dbReference type="GO" id="GO:0006334">
    <property type="term" value="P:nucleosome assembly"/>
    <property type="evidence" value="ECO:0007669"/>
    <property type="project" value="TreeGrafter"/>
</dbReference>
<evidence type="ECO:0000259" key="6">
    <source>
        <dbReference type="Pfam" id="PF12253"/>
    </source>
</evidence>
<organism evidence="8 9">
    <name type="scientific">Cytospora mali</name>
    <name type="common">Apple Valsa canker fungus</name>
    <name type="synonym">Valsa mali</name>
    <dbReference type="NCBI Taxonomy" id="578113"/>
    <lineage>
        <taxon>Eukaryota</taxon>
        <taxon>Fungi</taxon>
        <taxon>Dikarya</taxon>
        <taxon>Ascomycota</taxon>
        <taxon>Pezizomycotina</taxon>
        <taxon>Sordariomycetes</taxon>
        <taxon>Sordariomycetidae</taxon>
        <taxon>Diaporthales</taxon>
        <taxon>Cytosporaceae</taxon>
        <taxon>Cytospora</taxon>
    </lineage>
</organism>
<dbReference type="InterPro" id="IPR022043">
    <property type="entry name" value="CAF1A_DD"/>
</dbReference>
<dbReference type="Pfam" id="PF12253">
    <property type="entry name" value="CAF1A_dimeriz"/>
    <property type="match status" value="1"/>
</dbReference>
<dbReference type="Proteomes" id="UP000078576">
    <property type="component" value="Unassembled WGS sequence"/>
</dbReference>
<dbReference type="AlphaFoldDB" id="A0A194VA96"/>
<feature type="compositionally biased region" description="Low complexity" evidence="5">
    <location>
        <begin position="774"/>
        <end position="783"/>
    </location>
</feature>
<feature type="compositionally biased region" description="Basic and acidic residues" evidence="5">
    <location>
        <begin position="370"/>
        <end position="469"/>
    </location>
</feature>
<feature type="region of interest" description="Disordered" evidence="5">
    <location>
        <begin position="121"/>
        <end position="142"/>
    </location>
</feature>
<dbReference type="GO" id="GO:0033186">
    <property type="term" value="C:CAF-1 complex"/>
    <property type="evidence" value="ECO:0007669"/>
    <property type="project" value="TreeGrafter"/>
</dbReference>
<dbReference type="STRING" id="694573.A0A194VA96"/>
<feature type="compositionally biased region" description="Polar residues" evidence="5">
    <location>
        <begin position="67"/>
        <end position="76"/>
    </location>
</feature>
<evidence type="ECO:0000256" key="3">
    <source>
        <dbReference type="ARBA" id="ARBA00023204"/>
    </source>
</evidence>
<protein>
    <submittedName>
        <fullName evidence="8">Chromatin assembly factor 1 subunit rlf2</fullName>
    </submittedName>
</protein>
<keyword evidence="4" id="KW-0539">Nucleus</keyword>
<evidence type="ECO:0000313" key="8">
    <source>
        <dbReference type="EMBL" id="KUI60799.1"/>
    </source>
</evidence>
<dbReference type="GO" id="GO:0005634">
    <property type="term" value="C:nucleus"/>
    <property type="evidence" value="ECO:0007669"/>
    <property type="project" value="UniProtKB-SubCell"/>
</dbReference>
<comment type="subcellular location">
    <subcellularLocation>
        <location evidence="1">Nucleus</location>
    </subcellularLocation>
</comment>
<feature type="compositionally biased region" description="Acidic residues" evidence="5">
    <location>
        <begin position="180"/>
        <end position="190"/>
    </location>
</feature>
<feature type="compositionally biased region" description="Low complexity" evidence="5">
    <location>
        <begin position="201"/>
        <end position="217"/>
    </location>
</feature>
<accession>A0A194VA96</accession>